<evidence type="ECO:0000259" key="3">
    <source>
        <dbReference type="Pfam" id="PF03061"/>
    </source>
</evidence>
<dbReference type="SUPFAM" id="SSF54637">
    <property type="entry name" value="Thioesterase/thiol ester dehydrase-isomerase"/>
    <property type="match status" value="1"/>
</dbReference>
<evidence type="ECO:0000313" key="5">
    <source>
        <dbReference type="Proteomes" id="UP000319976"/>
    </source>
</evidence>
<keyword evidence="2 4" id="KW-0378">Hydrolase</keyword>
<dbReference type="OrthoDB" id="9800856at2"/>
<dbReference type="EC" id="3.1.2.-" evidence="4"/>
<dbReference type="NCBIfam" id="TIGR00051">
    <property type="entry name" value="YbgC/FadM family acyl-CoA thioesterase"/>
    <property type="match status" value="1"/>
</dbReference>
<dbReference type="PANTHER" id="PTHR31793">
    <property type="entry name" value="4-HYDROXYBENZOYL-COA THIOESTERASE FAMILY MEMBER"/>
    <property type="match status" value="1"/>
</dbReference>
<dbReference type="GO" id="GO:0047617">
    <property type="term" value="F:fatty acyl-CoA hydrolase activity"/>
    <property type="evidence" value="ECO:0007669"/>
    <property type="project" value="TreeGrafter"/>
</dbReference>
<dbReference type="InterPro" id="IPR006684">
    <property type="entry name" value="YbgC/YbaW"/>
</dbReference>
<dbReference type="InterPro" id="IPR006683">
    <property type="entry name" value="Thioestr_dom"/>
</dbReference>
<reference evidence="4 5" key="1">
    <citation type="submission" date="2019-02" db="EMBL/GenBank/DDBJ databases">
        <title>Deep-cultivation of Planctomycetes and their phenomic and genomic characterization uncovers novel biology.</title>
        <authorList>
            <person name="Wiegand S."/>
            <person name="Jogler M."/>
            <person name="Boedeker C."/>
            <person name="Pinto D."/>
            <person name="Vollmers J."/>
            <person name="Rivas-Marin E."/>
            <person name="Kohn T."/>
            <person name="Peeters S.H."/>
            <person name="Heuer A."/>
            <person name="Rast P."/>
            <person name="Oberbeckmann S."/>
            <person name="Bunk B."/>
            <person name="Jeske O."/>
            <person name="Meyerdierks A."/>
            <person name="Storesund J.E."/>
            <person name="Kallscheuer N."/>
            <person name="Luecker S."/>
            <person name="Lage O.M."/>
            <person name="Pohl T."/>
            <person name="Merkel B.J."/>
            <person name="Hornburger P."/>
            <person name="Mueller R.-W."/>
            <person name="Bruemmer F."/>
            <person name="Labrenz M."/>
            <person name="Spormann A.M."/>
            <person name="Op den Camp H."/>
            <person name="Overmann J."/>
            <person name="Amann R."/>
            <person name="Jetten M.S.M."/>
            <person name="Mascher T."/>
            <person name="Medema M.H."/>
            <person name="Devos D.P."/>
            <person name="Kaster A.-K."/>
            <person name="Ovreas L."/>
            <person name="Rohde M."/>
            <person name="Galperin M.Y."/>
            <person name="Jogler C."/>
        </authorList>
    </citation>
    <scope>NUCLEOTIDE SEQUENCE [LARGE SCALE GENOMIC DNA]</scope>
    <source>
        <strain evidence="4 5">V22</strain>
    </source>
</reference>
<dbReference type="Gene3D" id="3.10.129.10">
    <property type="entry name" value="Hotdog Thioesterase"/>
    <property type="match status" value="1"/>
</dbReference>
<dbReference type="RefSeq" id="WP_145262012.1">
    <property type="nucleotide sequence ID" value="NZ_CP036316.1"/>
</dbReference>
<dbReference type="InterPro" id="IPR029069">
    <property type="entry name" value="HotDog_dom_sf"/>
</dbReference>
<gene>
    <name evidence="4" type="primary">ybgC</name>
    <name evidence="4" type="ORF">V22_18950</name>
</gene>
<name>A0A517T8E1_9PLAN</name>
<feature type="domain" description="Thioesterase" evidence="3">
    <location>
        <begin position="19"/>
        <end position="102"/>
    </location>
</feature>
<evidence type="ECO:0000313" key="4">
    <source>
        <dbReference type="EMBL" id="QDT64655.1"/>
    </source>
</evidence>
<keyword evidence="5" id="KW-1185">Reference proteome</keyword>
<dbReference type="EMBL" id="CP036316">
    <property type="protein sequence ID" value="QDT64655.1"/>
    <property type="molecule type" value="Genomic_DNA"/>
</dbReference>
<dbReference type="PIRSF" id="PIRSF003230">
    <property type="entry name" value="YbgC"/>
    <property type="match status" value="1"/>
</dbReference>
<comment type="similarity">
    <text evidence="1">Belongs to the 4-hydroxybenzoyl-CoA thioesterase family.</text>
</comment>
<dbReference type="InterPro" id="IPR050563">
    <property type="entry name" value="4-hydroxybenzoyl-CoA_TE"/>
</dbReference>
<dbReference type="Pfam" id="PF03061">
    <property type="entry name" value="4HBT"/>
    <property type="match status" value="1"/>
</dbReference>
<dbReference type="CDD" id="cd00586">
    <property type="entry name" value="4HBT"/>
    <property type="match status" value="1"/>
</dbReference>
<dbReference type="AlphaFoldDB" id="A0A517T8E1"/>
<evidence type="ECO:0000256" key="1">
    <source>
        <dbReference type="ARBA" id="ARBA00005953"/>
    </source>
</evidence>
<proteinExistence type="inferred from homology"/>
<accession>A0A517T8E1</accession>
<dbReference type="PANTHER" id="PTHR31793:SF27">
    <property type="entry name" value="NOVEL THIOESTERASE SUPERFAMILY DOMAIN AND SAPOSIN A-TYPE DOMAIN CONTAINING PROTEIN (0610012H03RIK)"/>
    <property type="match status" value="1"/>
</dbReference>
<organism evidence="4 5">
    <name type="scientific">Calycomorphotria hydatis</name>
    <dbReference type="NCBI Taxonomy" id="2528027"/>
    <lineage>
        <taxon>Bacteria</taxon>
        <taxon>Pseudomonadati</taxon>
        <taxon>Planctomycetota</taxon>
        <taxon>Planctomycetia</taxon>
        <taxon>Planctomycetales</taxon>
        <taxon>Planctomycetaceae</taxon>
        <taxon>Calycomorphotria</taxon>
    </lineage>
</organism>
<evidence type="ECO:0000256" key="2">
    <source>
        <dbReference type="ARBA" id="ARBA00022801"/>
    </source>
</evidence>
<protein>
    <submittedName>
        <fullName evidence="4">Acyl-CoA thioester hydrolase YbgC</fullName>
        <ecNumber evidence="4">3.1.2.-</ecNumber>
    </submittedName>
</protein>
<sequence length="132" mass="15287">MLLSHEIEIRVRYSETDAMGVAHHSNYVNYFEMGRTELLRAAGGNYRNIEESGIFLVIVKVEINYRKPARFDDLLRLRTEVANITPAKLVHTYQLFRDEELLTTGTTTLAAVDAEGNVRRMSELFPDYFEDR</sequence>
<dbReference type="Proteomes" id="UP000319976">
    <property type="component" value="Chromosome"/>
</dbReference>
<dbReference type="KEGG" id="chya:V22_18950"/>